<dbReference type="SUPFAM" id="SSF56349">
    <property type="entry name" value="DNA breaking-rejoining enzymes"/>
    <property type="match status" value="1"/>
</dbReference>
<keyword evidence="3" id="KW-0238">DNA-binding</keyword>
<evidence type="ECO:0000256" key="1">
    <source>
        <dbReference type="ARBA" id="ARBA00008857"/>
    </source>
</evidence>
<dbReference type="Pfam" id="PF00589">
    <property type="entry name" value="Phage_integrase"/>
    <property type="match status" value="1"/>
</dbReference>
<dbReference type="Pfam" id="PF13356">
    <property type="entry name" value="Arm-DNA-bind_3"/>
    <property type="match status" value="1"/>
</dbReference>
<dbReference type="RefSeq" id="WP_117202132.1">
    <property type="nucleotide sequence ID" value="NZ_QVPD01000004.1"/>
</dbReference>
<dbReference type="PANTHER" id="PTHR30629:SF2">
    <property type="entry name" value="PROPHAGE INTEGRASE INTS-RELATED"/>
    <property type="match status" value="1"/>
</dbReference>
<keyword evidence="2" id="KW-0229">DNA integration</keyword>
<keyword evidence="4" id="KW-0233">DNA recombination</keyword>
<dbReference type="OrthoDB" id="102994at2"/>
<dbReference type="GO" id="GO:0015074">
    <property type="term" value="P:DNA integration"/>
    <property type="evidence" value="ECO:0007669"/>
    <property type="project" value="UniProtKB-KW"/>
</dbReference>
<proteinExistence type="inferred from homology"/>
<dbReference type="Gene3D" id="1.10.443.10">
    <property type="entry name" value="Intergrase catalytic core"/>
    <property type="match status" value="1"/>
</dbReference>
<dbReference type="InterPro" id="IPR038488">
    <property type="entry name" value="Integrase_DNA-bd_sf"/>
</dbReference>
<dbReference type="PROSITE" id="PS51898">
    <property type="entry name" value="TYR_RECOMBINASE"/>
    <property type="match status" value="1"/>
</dbReference>
<feature type="domain" description="Tyr recombinase" evidence="5">
    <location>
        <begin position="217"/>
        <end position="388"/>
    </location>
</feature>
<evidence type="ECO:0000256" key="2">
    <source>
        <dbReference type="ARBA" id="ARBA00022908"/>
    </source>
</evidence>
<dbReference type="PANTHER" id="PTHR30629">
    <property type="entry name" value="PROPHAGE INTEGRASE"/>
    <property type="match status" value="1"/>
</dbReference>
<dbReference type="Gene3D" id="1.10.150.130">
    <property type="match status" value="1"/>
</dbReference>
<evidence type="ECO:0000256" key="3">
    <source>
        <dbReference type="ARBA" id="ARBA00023125"/>
    </source>
</evidence>
<dbReference type="InterPro" id="IPR002104">
    <property type="entry name" value="Integrase_catalytic"/>
</dbReference>
<dbReference type="InterPro" id="IPR010998">
    <property type="entry name" value="Integrase_recombinase_N"/>
</dbReference>
<dbReference type="Proteomes" id="UP000262917">
    <property type="component" value="Unassembled WGS sequence"/>
</dbReference>
<evidence type="ECO:0000313" key="7">
    <source>
        <dbReference type="Proteomes" id="UP000262917"/>
    </source>
</evidence>
<dbReference type="InterPro" id="IPR050808">
    <property type="entry name" value="Phage_Integrase"/>
</dbReference>
<accession>A0A372DNJ9</accession>
<evidence type="ECO:0000313" key="6">
    <source>
        <dbReference type="EMBL" id="RFP61106.1"/>
    </source>
</evidence>
<dbReference type="AlphaFoldDB" id="A0A372DNJ9"/>
<dbReference type="EMBL" id="QVPD01000004">
    <property type="protein sequence ID" value="RFP61106.1"/>
    <property type="molecule type" value="Genomic_DNA"/>
</dbReference>
<evidence type="ECO:0000256" key="4">
    <source>
        <dbReference type="ARBA" id="ARBA00023172"/>
    </source>
</evidence>
<gene>
    <name evidence="6" type="ORF">D0Y53_05070</name>
</gene>
<dbReference type="InterPro" id="IPR011010">
    <property type="entry name" value="DNA_brk_join_enz"/>
</dbReference>
<dbReference type="GO" id="GO:0003677">
    <property type="term" value="F:DNA binding"/>
    <property type="evidence" value="ECO:0007669"/>
    <property type="project" value="UniProtKB-KW"/>
</dbReference>
<protein>
    <submittedName>
        <fullName evidence="6">DUF4102 domain-containing protein</fullName>
    </submittedName>
</protein>
<name>A0A372DNJ9_9GAMM</name>
<organism evidence="6 7">
    <name type="scientific">Cognatiluteimonas weifangensis</name>
    <dbReference type="NCBI Taxonomy" id="2303539"/>
    <lineage>
        <taxon>Bacteria</taxon>
        <taxon>Pseudomonadati</taxon>
        <taxon>Pseudomonadota</taxon>
        <taxon>Gammaproteobacteria</taxon>
        <taxon>Lysobacterales</taxon>
        <taxon>Lysobacteraceae</taxon>
        <taxon>Cognatiluteimonas</taxon>
    </lineage>
</organism>
<dbReference type="GO" id="GO:0006310">
    <property type="term" value="P:DNA recombination"/>
    <property type="evidence" value="ECO:0007669"/>
    <property type="project" value="UniProtKB-KW"/>
</dbReference>
<sequence>MPRITREPLTLKSVNAAKPTGKLYRLRDATVPGLALRVNPAGTRAWAIAWGRGQERIIGAYPVMTLDMAREAARRELGEVAEHGAPQHKATKDTVADACRDYVAALRKVGREDAADDAERRFERTVFHDRIGKIKLGKLSQDDVEDWRDRVERGELAELPVKKGRPPKAKPLSKATVNRMRTTLVAALNRAVERRKVTPDRVIEWANVKPYEKVGNRRNLYLDKKQRRALLANAGADIRDVMECVALTGCRAGDPAAVLRRDYDARHRTVAFRTKDHPRTIPLSPAAVTLFERLAKGKSPGEHLFTNGGKPWAKDWSGQVKDAATAAELPEGAVLYTLRHCWITDAITGGMDLLTVAKLSGTSLAMIEKHYGHLVQGVARDKLAEINFL</sequence>
<dbReference type="InterPro" id="IPR025166">
    <property type="entry name" value="Integrase_DNA_bind_dom"/>
</dbReference>
<comment type="caution">
    <text evidence="6">The sequence shown here is derived from an EMBL/GenBank/DDBJ whole genome shotgun (WGS) entry which is preliminary data.</text>
</comment>
<dbReference type="InterPro" id="IPR013762">
    <property type="entry name" value="Integrase-like_cat_sf"/>
</dbReference>
<comment type="similarity">
    <text evidence="1">Belongs to the 'phage' integrase family.</text>
</comment>
<dbReference type="Gene3D" id="3.30.160.390">
    <property type="entry name" value="Integrase, DNA-binding domain"/>
    <property type="match status" value="1"/>
</dbReference>
<reference evidence="6 7" key="1">
    <citation type="submission" date="2018-08" db="EMBL/GenBank/DDBJ databases">
        <title>Lysobacter weifangensis sp. nov., a new member of the family 'Xanthomonadaceae', isolated from soil in a farmland.</title>
        <authorList>
            <person name="Zhao H."/>
        </authorList>
    </citation>
    <scope>NUCLEOTIDE SEQUENCE [LARGE SCALE GENOMIC DNA]</scope>
    <source>
        <strain evidence="6 7">WF-2</strain>
    </source>
</reference>
<evidence type="ECO:0000259" key="5">
    <source>
        <dbReference type="PROSITE" id="PS51898"/>
    </source>
</evidence>
<keyword evidence="7" id="KW-1185">Reference proteome</keyword>